<dbReference type="InterPro" id="IPR052922">
    <property type="entry name" value="Cytidylate_Kinase-2"/>
</dbReference>
<keyword evidence="2" id="KW-1185">Reference proteome</keyword>
<evidence type="ECO:0000313" key="2">
    <source>
        <dbReference type="Proteomes" id="UP001597285"/>
    </source>
</evidence>
<gene>
    <name evidence="1" type="ORF">ACFSBK_08075</name>
</gene>
<dbReference type="PANTHER" id="PTHR37816:SF3">
    <property type="entry name" value="MODULATES DNA TOPOLOGY"/>
    <property type="match status" value="1"/>
</dbReference>
<proteinExistence type="predicted"/>
<dbReference type="Proteomes" id="UP001597285">
    <property type="component" value="Unassembled WGS sequence"/>
</dbReference>
<dbReference type="GO" id="GO:0016301">
    <property type="term" value="F:kinase activity"/>
    <property type="evidence" value="ECO:0007669"/>
    <property type="project" value="UniProtKB-KW"/>
</dbReference>
<comment type="caution">
    <text evidence="1">The sequence shown here is derived from an EMBL/GenBank/DDBJ whole genome shotgun (WGS) entry which is preliminary data.</text>
</comment>
<evidence type="ECO:0000313" key="1">
    <source>
        <dbReference type="EMBL" id="MFD1799802.1"/>
    </source>
</evidence>
<dbReference type="InterPro" id="IPR027417">
    <property type="entry name" value="P-loop_NTPase"/>
</dbReference>
<reference evidence="2" key="1">
    <citation type="journal article" date="2019" name="Int. J. Syst. Evol. Microbiol.">
        <title>The Global Catalogue of Microorganisms (GCM) 10K type strain sequencing project: providing services to taxonomists for standard genome sequencing and annotation.</title>
        <authorList>
            <consortium name="The Broad Institute Genomics Platform"/>
            <consortium name="The Broad Institute Genome Sequencing Center for Infectious Disease"/>
            <person name="Wu L."/>
            <person name="Ma J."/>
        </authorList>
    </citation>
    <scope>NUCLEOTIDE SEQUENCE [LARGE SCALE GENOMIC DNA]</scope>
    <source>
        <strain evidence="2">KCTC 42143</strain>
    </source>
</reference>
<dbReference type="EMBL" id="JBHUFF010000014">
    <property type="protein sequence ID" value="MFD1799802.1"/>
    <property type="molecule type" value="Genomic_DNA"/>
</dbReference>
<dbReference type="Gene3D" id="3.40.50.300">
    <property type="entry name" value="P-loop containing nucleotide triphosphate hydrolases"/>
    <property type="match status" value="1"/>
</dbReference>
<accession>A0ABW4NN43</accession>
<protein>
    <submittedName>
        <fullName evidence="1">(D)CMP kinase</fullName>
    </submittedName>
</protein>
<dbReference type="SUPFAM" id="SSF52540">
    <property type="entry name" value="P-loop containing nucleoside triphosphate hydrolases"/>
    <property type="match status" value="1"/>
</dbReference>
<organism evidence="1 2">
    <name type="scientific">Carnobacterium antarcticum</name>
    <dbReference type="NCBI Taxonomy" id="2126436"/>
    <lineage>
        <taxon>Bacteria</taxon>
        <taxon>Bacillati</taxon>
        <taxon>Bacillota</taxon>
        <taxon>Bacilli</taxon>
        <taxon>Lactobacillales</taxon>
        <taxon>Carnobacteriaceae</taxon>
        <taxon>Carnobacterium</taxon>
    </lineage>
</organism>
<name>A0ABW4NN43_9LACT</name>
<sequence>MQRIVIVGPSGSGKSTLGKTLSDKLDIPVTHLDSLFFKAGWVEIEKKELVEKVTHLISTNEKWIIEGNYSSTFPIRLQHCDQVIFLDYPRSLYLFRAIKRSFKYYGRTRPDMAEGCFERFDFSFFKYVWNFPKRRKNLLAILNEHSKDKNNIVILKNTKELNQYLDTIN</sequence>
<keyword evidence="1" id="KW-0808">Transferase</keyword>
<keyword evidence="1" id="KW-0418">Kinase</keyword>
<dbReference type="RefSeq" id="WP_058919833.1">
    <property type="nucleotide sequence ID" value="NZ_JBHSQC010000015.1"/>
</dbReference>
<dbReference type="PANTHER" id="PTHR37816">
    <property type="entry name" value="YALI0E33011P"/>
    <property type="match status" value="1"/>
</dbReference>